<evidence type="ECO:0000313" key="2">
    <source>
        <dbReference type="Proteomes" id="UP000324222"/>
    </source>
</evidence>
<evidence type="ECO:0000313" key="1">
    <source>
        <dbReference type="EMBL" id="MPC53632.1"/>
    </source>
</evidence>
<dbReference type="AlphaFoldDB" id="A0A5B7G3V6"/>
<keyword evidence="2" id="KW-1185">Reference proteome</keyword>
<proteinExistence type="predicted"/>
<dbReference type="Proteomes" id="UP000324222">
    <property type="component" value="Unassembled WGS sequence"/>
</dbReference>
<accession>A0A5B7G3V6</accession>
<gene>
    <name evidence="1" type="ORF">E2C01_047530</name>
</gene>
<comment type="caution">
    <text evidence="1">The sequence shown here is derived from an EMBL/GenBank/DDBJ whole genome shotgun (WGS) entry which is preliminary data.</text>
</comment>
<name>A0A5B7G3V6_PORTR</name>
<dbReference type="EMBL" id="VSRR010011773">
    <property type="protein sequence ID" value="MPC53632.1"/>
    <property type="molecule type" value="Genomic_DNA"/>
</dbReference>
<reference evidence="1 2" key="1">
    <citation type="submission" date="2019-05" db="EMBL/GenBank/DDBJ databases">
        <title>Another draft genome of Portunus trituberculatus and its Hox gene families provides insights of decapod evolution.</title>
        <authorList>
            <person name="Jeong J.-H."/>
            <person name="Song I."/>
            <person name="Kim S."/>
            <person name="Choi T."/>
            <person name="Kim D."/>
            <person name="Ryu S."/>
            <person name="Kim W."/>
        </authorList>
    </citation>
    <scope>NUCLEOTIDE SEQUENCE [LARGE SCALE GENOMIC DNA]</scope>
    <source>
        <tissue evidence="1">Muscle</tissue>
    </source>
</reference>
<sequence length="96" mass="10499">MSGPGHCLTRAEIRARVKCQSCTHTITSTCLPTHSGLTTVHDTTPVHYILELPACCCTSIFLRPELIEEAVFQDIYPILLANFLGPARGLASNCRD</sequence>
<organism evidence="1 2">
    <name type="scientific">Portunus trituberculatus</name>
    <name type="common">Swimming crab</name>
    <name type="synonym">Neptunus trituberculatus</name>
    <dbReference type="NCBI Taxonomy" id="210409"/>
    <lineage>
        <taxon>Eukaryota</taxon>
        <taxon>Metazoa</taxon>
        <taxon>Ecdysozoa</taxon>
        <taxon>Arthropoda</taxon>
        <taxon>Crustacea</taxon>
        <taxon>Multicrustacea</taxon>
        <taxon>Malacostraca</taxon>
        <taxon>Eumalacostraca</taxon>
        <taxon>Eucarida</taxon>
        <taxon>Decapoda</taxon>
        <taxon>Pleocyemata</taxon>
        <taxon>Brachyura</taxon>
        <taxon>Eubrachyura</taxon>
        <taxon>Portunoidea</taxon>
        <taxon>Portunidae</taxon>
        <taxon>Portuninae</taxon>
        <taxon>Portunus</taxon>
    </lineage>
</organism>
<protein>
    <submittedName>
        <fullName evidence="1">Uncharacterized protein</fullName>
    </submittedName>
</protein>